<accession>A0A9D1FAZ0</accession>
<proteinExistence type="predicted"/>
<sequence>MAQKRVDRRQAYRTNGAAAYDVRAYETALPKRRPAQLPEERQAPVKVRQKVIRARLPVMPGMVLGFLAISAMVALVIFTQADLYEATSQASALTTQLAEVAHENEMLQTEYESKIDMDAIEKRAMELGMVQPSANQTVYLDLTGTDRGEVLQQESDSDASFVEKLVDGVARLVAYLQ</sequence>
<organism evidence="2 3">
    <name type="scientific">Candidatus Avoscillospira avistercoris</name>
    <dbReference type="NCBI Taxonomy" id="2840707"/>
    <lineage>
        <taxon>Bacteria</taxon>
        <taxon>Bacillati</taxon>
        <taxon>Bacillota</taxon>
        <taxon>Clostridia</taxon>
        <taxon>Eubacteriales</taxon>
        <taxon>Oscillospiraceae</taxon>
        <taxon>Oscillospiraceae incertae sedis</taxon>
        <taxon>Candidatus Avoscillospira</taxon>
    </lineage>
</organism>
<reference evidence="2" key="2">
    <citation type="journal article" date="2021" name="PeerJ">
        <title>Extensive microbial diversity within the chicken gut microbiome revealed by metagenomics and culture.</title>
        <authorList>
            <person name="Gilroy R."/>
            <person name="Ravi A."/>
            <person name="Getino M."/>
            <person name="Pursley I."/>
            <person name="Horton D.L."/>
            <person name="Alikhan N.F."/>
            <person name="Baker D."/>
            <person name="Gharbi K."/>
            <person name="Hall N."/>
            <person name="Watson M."/>
            <person name="Adriaenssens E.M."/>
            <person name="Foster-Nyarko E."/>
            <person name="Jarju S."/>
            <person name="Secka A."/>
            <person name="Antonio M."/>
            <person name="Oren A."/>
            <person name="Chaudhuri R.R."/>
            <person name="La Ragione R."/>
            <person name="Hildebrand F."/>
            <person name="Pallen M.J."/>
        </authorList>
    </citation>
    <scope>NUCLEOTIDE SEQUENCE</scope>
    <source>
        <strain evidence="2">ChiBcec16-1751</strain>
    </source>
</reference>
<gene>
    <name evidence="2" type="ORF">IAA83_10240</name>
</gene>
<evidence type="ECO:0000313" key="3">
    <source>
        <dbReference type="Proteomes" id="UP000886741"/>
    </source>
</evidence>
<keyword evidence="1" id="KW-0472">Membrane</keyword>
<protein>
    <recommendedName>
        <fullName evidence="4">Cell division protein FtsL</fullName>
    </recommendedName>
</protein>
<dbReference type="Proteomes" id="UP000886741">
    <property type="component" value="Unassembled WGS sequence"/>
</dbReference>
<comment type="caution">
    <text evidence="2">The sequence shown here is derived from an EMBL/GenBank/DDBJ whole genome shotgun (WGS) entry which is preliminary data.</text>
</comment>
<keyword evidence="1" id="KW-0812">Transmembrane</keyword>
<feature type="transmembrane region" description="Helical" evidence="1">
    <location>
        <begin position="56"/>
        <end position="78"/>
    </location>
</feature>
<evidence type="ECO:0000313" key="2">
    <source>
        <dbReference type="EMBL" id="HIS65727.1"/>
    </source>
</evidence>
<dbReference type="AlphaFoldDB" id="A0A9D1FAZ0"/>
<dbReference type="EMBL" id="DVJJ01000156">
    <property type="protein sequence ID" value="HIS65727.1"/>
    <property type="molecule type" value="Genomic_DNA"/>
</dbReference>
<name>A0A9D1FAZ0_9FIRM</name>
<keyword evidence="1" id="KW-1133">Transmembrane helix</keyword>
<evidence type="ECO:0008006" key="4">
    <source>
        <dbReference type="Google" id="ProtNLM"/>
    </source>
</evidence>
<evidence type="ECO:0000256" key="1">
    <source>
        <dbReference type="SAM" id="Phobius"/>
    </source>
</evidence>
<reference evidence="2" key="1">
    <citation type="submission" date="2020-10" db="EMBL/GenBank/DDBJ databases">
        <authorList>
            <person name="Gilroy R."/>
        </authorList>
    </citation>
    <scope>NUCLEOTIDE SEQUENCE</scope>
    <source>
        <strain evidence="2">ChiBcec16-1751</strain>
    </source>
</reference>